<evidence type="ECO:0000313" key="2">
    <source>
        <dbReference type="Proteomes" id="UP001147700"/>
    </source>
</evidence>
<accession>A0ABT4RBR7</accession>
<protein>
    <recommendedName>
        <fullName evidence="3">PGF-CTERM sorting domain-containing protein</fullName>
    </recommendedName>
</protein>
<dbReference type="Proteomes" id="UP001147700">
    <property type="component" value="Unassembled WGS sequence"/>
</dbReference>
<gene>
    <name evidence="1" type="ORF">OJ962_00575</name>
</gene>
<keyword evidence="2" id="KW-1185">Reference proteome</keyword>
<name>A0ABT4RBR7_9ACTN</name>
<organism evidence="1 2">
    <name type="scientific">Solirubrobacter deserti</name>
    <dbReference type="NCBI Taxonomy" id="2282478"/>
    <lineage>
        <taxon>Bacteria</taxon>
        <taxon>Bacillati</taxon>
        <taxon>Actinomycetota</taxon>
        <taxon>Thermoleophilia</taxon>
        <taxon>Solirubrobacterales</taxon>
        <taxon>Solirubrobacteraceae</taxon>
        <taxon>Solirubrobacter</taxon>
    </lineage>
</organism>
<comment type="caution">
    <text evidence="1">The sequence shown here is derived from an EMBL/GenBank/DDBJ whole genome shotgun (WGS) entry which is preliminary data.</text>
</comment>
<sequence length="104" mass="11706">MKWDDLLAQRQWRDDDGNLNRLEEVDDDDGFAVYRRNGTSHDVRRPRAVDPRGFEPRSEFAVELRAFDAEVVEDEAPAAPSRARLVAAGVAAAGLAWLATRRRG</sequence>
<evidence type="ECO:0008006" key="3">
    <source>
        <dbReference type="Google" id="ProtNLM"/>
    </source>
</evidence>
<evidence type="ECO:0000313" key="1">
    <source>
        <dbReference type="EMBL" id="MDA0135973.1"/>
    </source>
</evidence>
<reference evidence="1" key="1">
    <citation type="submission" date="2022-10" db="EMBL/GenBank/DDBJ databases">
        <title>The WGS of Solirubrobacter sp. CPCC 204708.</title>
        <authorList>
            <person name="Jiang Z."/>
        </authorList>
    </citation>
    <scope>NUCLEOTIDE SEQUENCE</scope>
    <source>
        <strain evidence="1">CPCC 204708</strain>
    </source>
</reference>
<dbReference type="EMBL" id="JAPCID010000001">
    <property type="protein sequence ID" value="MDA0135973.1"/>
    <property type="molecule type" value="Genomic_DNA"/>
</dbReference>
<dbReference type="RefSeq" id="WP_202954739.1">
    <property type="nucleotide sequence ID" value="NZ_JAPCID010000001.1"/>
</dbReference>
<proteinExistence type="predicted"/>